<keyword evidence="3" id="KW-0805">Transcription regulation</keyword>
<protein>
    <submittedName>
        <fullName evidence="7">Sigma54 specific transcriptional regulator, Fis family</fullName>
    </submittedName>
</protein>
<organism evidence="7 8">
    <name type="scientific">Desulfitobacterium hafniense (strain DSM 10664 / DCB-2)</name>
    <dbReference type="NCBI Taxonomy" id="272564"/>
    <lineage>
        <taxon>Bacteria</taxon>
        <taxon>Bacillati</taxon>
        <taxon>Bacillota</taxon>
        <taxon>Clostridia</taxon>
        <taxon>Eubacteriales</taxon>
        <taxon>Desulfitobacteriaceae</taxon>
        <taxon>Desulfitobacterium</taxon>
    </lineage>
</organism>
<dbReference type="InterPro" id="IPR027417">
    <property type="entry name" value="P-loop_NTPase"/>
</dbReference>
<dbReference type="Pfam" id="PF25601">
    <property type="entry name" value="AAA_lid_14"/>
    <property type="match status" value="1"/>
</dbReference>
<dbReference type="InterPro" id="IPR029016">
    <property type="entry name" value="GAF-like_dom_sf"/>
</dbReference>
<dbReference type="EMBL" id="CP001336">
    <property type="protein sequence ID" value="ACL22609.1"/>
    <property type="molecule type" value="Genomic_DNA"/>
</dbReference>
<sequence>MSEKTQEDVLLAWQTFISRGIILEDKVRPIIARSWQRCLSYGLDPWSSDYPKCSDTLLKEKRREYNSLLVRIRPVMELLFAMLHCNISICDGKGFVFDLITPLKSYPRTLGTYIEEATCGNGALTIALQEKVPVRIDGYEKYRVISHPYSSVCAPIVVNKELIGAINATSPFGALPQEALEVIIAAGKLIESLLLERDGQNLAENFQPWRELIDCSSWALIFLDEENRIAAANKVACQELGCGQEEQWLNRPIEEVLIDKRDSAYLTRDDSGQPKPPQKIRFKLHDSQGGAIRSMELIRKNSLELALGRYRRVLLLDPGLPAHGGPVNPEQPVSSYLLNNHSQEVEFLGKGEEWKKIKELVSRTSPFPSSVLLLGETGTGKEVLARTIHRLSQRQGNFVAVNCGAIPRELLQSELFGYVGGAFTGARSGGSVGKFEHAHKGTLFLDEIGEMPMDMQVSLLRFLQERTVTKINSNYPKPVDVRIIAATNKNMYDLVGQGLFREDLYYRLNVIEINIPPLRERKEDIPMLAQFFVAELCKQFNILPKKIDEATMETLDRHVWPGNVRELKNVMEKAVVMTAGDTITPDVLPKQIFQTLEPPSPQPADNPGTEAEELSEKDYILHMLEQHGGNVAQTAKALNIARNTLYRRLLKHNIQLKVQPVQGNKK</sequence>
<dbReference type="PROSITE" id="PS00676">
    <property type="entry name" value="SIGMA54_INTERACT_2"/>
    <property type="match status" value="1"/>
</dbReference>
<dbReference type="Gene3D" id="3.30.450.20">
    <property type="entry name" value="PAS domain"/>
    <property type="match status" value="1"/>
</dbReference>
<proteinExistence type="predicted"/>
<keyword evidence="4" id="KW-0238">DNA-binding</keyword>
<keyword evidence="1" id="KW-0547">Nucleotide-binding</keyword>
<dbReference type="InterPro" id="IPR003593">
    <property type="entry name" value="AAA+_ATPase"/>
</dbReference>
<dbReference type="Gene3D" id="3.30.450.40">
    <property type="match status" value="1"/>
</dbReference>
<evidence type="ECO:0000256" key="4">
    <source>
        <dbReference type="ARBA" id="ARBA00023125"/>
    </source>
</evidence>
<dbReference type="InterPro" id="IPR002078">
    <property type="entry name" value="Sigma_54_int"/>
</dbReference>
<dbReference type="InterPro" id="IPR009057">
    <property type="entry name" value="Homeodomain-like_sf"/>
</dbReference>
<gene>
    <name evidence="7" type="ordered locus">Dhaf_4608</name>
</gene>
<evidence type="ECO:0000313" key="7">
    <source>
        <dbReference type="EMBL" id="ACL22609.1"/>
    </source>
</evidence>
<name>B8FXK8_DESHD</name>
<keyword evidence="2" id="KW-0067">ATP-binding</keyword>
<evidence type="ECO:0000256" key="1">
    <source>
        <dbReference type="ARBA" id="ARBA00022741"/>
    </source>
</evidence>
<dbReference type="SUPFAM" id="SSF55785">
    <property type="entry name" value="PYP-like sensor domain (PAS domain)"/>
    <property type="match status" value="1"/>
</dbReference>
<dbReference type="Gene3D" id="1.10.8.60">
    <property type="match status" value="1"/>
</dbReference>
<dbReference type="FunFam" id="3.40.50.300:FF:000006">
    <property type="entry name" value="DNA-binding transcriptional regulator NtrC"/>
    <property type="match status" value="1"/>
</dbReference>
<dbReference type="Proteomes" id="UP000007726">
    <property type="component" value="Chromosome"/>
</dbReference>
<dbReference type="InterPro" id="IPR058031">
    <property type="entry name" value="AAA_lid_NorR"/>
</dbReference>
<dbReference type="SUPFAM" id="SSF52540">
    <property type="entry name" value="P-loop containing nucleoside triphosphate hydrolases"/>
    <property type="match status" value="1"/>
</dbReference>
<reference evidence="7 8" key="1">
    <citation type="journal article" date="2012" name="BMC Microbiol.">
        <title>Genome sequence of Desulfitobacterium hafniense DCB-2, a Gram-positive anaerobe capable of dehalogenation and metal reduction.</title>
        <authorList>
            <person name="Kim S.H."/>
            <person name="Harzman C."/>
            <person name="Davis J.K."/>
            <person name="Hutcheson R."/>
            <person name="Broderick J.B."/>
            <person name="Marsh T.L."/>
            <person name="Tiedje J.M."/>
        </authorList>
    </citation>
    <scope>NUCLEOTIDE SEQUENCE [LARGE SCALE GENOMIC DNA]</scope>
    <source>
        <strain evidence="8">DSM 10664 / DCB-2</strain>
    </source>
</reference>
<dbReference type="GO" id="GO:0006355">
    <property type="term" value="P:regulation of DNA-templated transcription"/>
    <property type="evidence" value="ECO:0007669"/>
    <property type="project" value="InterPro"/>
</dbReference>
<dbReference type="SUPFAM" id="SSF46689">
    <property type="entry name" value="Homeodomain-like"/>
    <property type="match status" value="1"/>
</dbReference>
<dbReference type="InterPro" id="IPR002197">
    <property type="entry name" value="HTH_Fis"/>
</dbReference>
<dbReference type="KEGG" id="dhd:Dhaf_4608"/>
<evidence type="ECO:0000256" key="2">
    <source>
        <dbReference type="ARBA" id="ARBA00022840"/>
    </source>
</evidence>
<dbReference type="PROSITE" id="PS50045">
    <property type="entry name" value="SIGMA54_INTERACT_4"/>
    <property type="match status" value="1"/>
</dbReference>
<accession>B8FXK8</accession>
<dbReference type="InterPro" id="IPR035965">
    <property type="entry name" value="PAS-like_dom_sf"/>
</dbReference>
<feature type="domain" description="Sigma-54 factor interaction" evidence="6">
    <location>
        <begin position="347"/>
        <end position="576"/>
    </location>
</feature>
<evidence type="ECO:0000256" key="3">
    <source>
        <dbReference type="ARBA" id="ARBA00023015"/>
    </source>
</evidence>
<dbReference type="HOGENOM" id="CLU_000445_8_12_9"/>
<evidence type="ECO:0000313" key="8">
    <source>
        <dbReference type="Proteomes" id="UP000007726"/>
    </source>
</evidence>
<keyword evidence="5" id="KW-0804">Transcription</keyword>
<dbReference type="PROSITE" id="PS00688">
    <property type="entry name" value="SIGMA54_INTERACT_3"/>
    <property type="match status" value="1"/>
</dbReference>
<dbReference type="CDD" id="cd00009">
    <property type="entry name" value="AAA"/>
    <property type="match status" value="1"/>
</dbReference>
<dbReference type="Pfam" id="PF00158">
    <property type="entry name" value="Sigma54_activat"/>
    <property type="match status" value="1"/>
</dbReference>
<dbReference type="Gene3D" id="1.10.10.60">
    <property type="entry name" value="Homeodomain-like"/>
    <property type="match status" value="1"/>
</dbReference>
<dbReference type="PROSITE" id="PS00675">
    <property type="entry name" value="SIGMA54_INTERACT_1"/>
    <property type="match status" value="1"/>
</dbReference>
<dbReference type="AlphaFoldDB" id="B8FXK8"/>
<dbReference type="PRINTS" id="PR01590">
    <property type="entry name" value="HTHFIS"/>
</dbReference>
<dbReference type="Pfam" id="PF02954">
    <property type="entry name" value="HTH_8"/>
    <property type="match status" value="1"/>
</dbReference>
<dbReference type="InterPro" id="IPR025944">
    <property type="entry name" value="Sigma_54_int_dom_CS"/>
</dbReference>
<dbReference type="InterPro" id="IPR025662">
    <property type="entry name" value="Sigma_54_int_dom_ATP-bd_1"/>
</dbReference>
<dbReference type="PANTHER" id="PTHR32071:SF57">
    <property type="entry name" value="C4-DICARBOXYLATE TRANSPORT TRANSCRIPTIONAL REGULATORY PROTEIN DCTD"/>
    <property type="match status" value="1"/>
</dbReference>
<dbReference type="SMART" id="SM00382">
    <property type="entry name" value="AAA"/>
    <property type="match status" value="1"/>
</dbReference>
<evidence type="ECO:0000256" key="5">
    <source>
        <dbReference type="ARBA" id="ARBA00023163"/>
    </source>
</evidence>
<dbReference type="InterPro" id="IPR025943">
    <property type="entry name" value="Sigma_54_int_dom_ATP-bd_2"/>
</dbReference>
<dbReference type="Gene3D" id="3.40.50.300">
    <property type="entry name" value="P-loop containing nucleotide triphosphate hydrolases"/>
    <property type="match status" value="1"/>
</dbReference>
<dbReference type="GO" id="GO:0005524">
    <property type="term" value="F:ATP binding"/>
    <property type="evidence" value="ECO:0007669"/>
    <property type="project" value="UniProtKB-KW"/>
</dbReference>
<dbReference type="RefSeq" id="WP_015945344.1">
    <property type="nucleotide sequence ID" value="NC_011830.1"/>
</dbReference>
<dbReference type="GO" id="GO:0043565">
    <property type="term" value="F:sequence-specific DNA binding"/>
    <property type="evidence" value="ECO:0007669"/>
    <property type="project" value="InterPro"/>
</dbReference>
<evidence type="ECO:0000259" key="6">
    <source>
        <dbReference type="PROSITE" id="PS50045"/>
    </source>
</evidence>
<dbReference type="PANTHER" id="PTHR32071">
    <property type="entry name" value="TRANSCRIPTIONAL REGULATORY PROTEIN"/>
    <property type="match status" value="1"/>
</dbReference>